<evidence type="ECO:0000313" key="1">
    <source>
        <dbReference type="EMBL" id="KAJ2990024.1"/>
    </source>
</evidence>
<gene>
    <name evidence="1" type="ORF">NUW54_g8599</name>
</gene>
<comment type="caution">
    <text evidence="1">The sequence shown here is derived from an EMBL/GenBank/DDBJ whole genome shotgun (WGS) entry which is preliminary data.</text>
</comment>
<reference evidence="1" key="1">
    <citation type="submission" date="2022-08" db="EMBL/GenBank/DDBJ databases">
        <title>Genome Sequence of Pycnoporus sanguineus.</title>
        <authorList>
            <person name="Buettner E."/>
        </authorList>
    </citation>
    <scope>NUCLEOTIDE SEQUENCE</scope>
    <source>
        <strain evidence="1">CG-C14</strain>
    </source>
</reference>
<dbReference type="Proteomes" id="UP001144978">
    <property type="component" value="Unassembled WGS sequence"/>
</dbReference>
<evidence type="ECO:0000313" key="2">
    <source>
        <dbReference type="Proteomes" id="UP001144978"/>
    </source>
</evidence>
<keyword evidence="2" id="KW-1185">Reference proteome</keyword>
<proteinExistence type="predicted"/>
<organism evidence="1 2">
    <name type="scientific">Trametes sanguinea</name>
    <dbReference type="NCBI Taxonomy" id="158606"/>
    <lineage>
        <taxon>Eukaryota</taxon>
        <taxon>Fungi</taxon>
        <taxon>Dikarya</taxon>
        <taxon>Basidiomycota</taxon>
        <taxon>Agaricomycotina</taxon>
        <taxon>Agaricomycetes</taxon>
        <taxon>Polyporales</taxon>
        <taxon>Polyporaceae</taxon>
        <taxon>Trametes</taxon>
    </lineage>
</organism>
<accession>A0ACC1PFC1</accession>
<sequence>MCTSPSLSELTVPSPRRLSTRLHDRPSRSSAAEGVVTISIPPQTPPLLLLTLTRACLPLPVTTPHPSNRFVSPPADPFTALYPYTRPRTRTLVYAHNLGFPYHPRNDSHARTQVRTHIHATFLSVHRIDPAPGF</sequence>
<protein>
    <submittedName>
        <fullName evidence="1">Uncharacterized protein</fullName>
    </submittedName>
</protein>
<dbReference type="EMBL" id="JANSHE010002697">
    <property type="protein sequence ID" value="KAJ2990024.1"/>
    <property type="molecule type" value="Genomic_DNA"/>
</dbReference>
<name>A0ACC1PFC1_9APHY</name>